<dbReference type="Gene3D" id="1.25.40.70">
    <property type="entry name" value="Phosphatidylinositol 3-kinase, accessory domain (PIK)"/>
    <property type="match status" value="1"/>
</dbReference>
<dbReference type="Pfam" id="PF00613">
    <property type="entry name" value="PI3Ka"/>
    <property type="match status" value="1"/>
</dbReference>
<dbReference type="GO" id="GO:0048015">
    <property type="term" value="P:phosphatidylinositol-mediated signaling"/>
    <property type="evidence" value="ECO:0007669"/>
    <property type="project" value="TreeGrafter"/>
</dbReference>
<evidence type="ECO:0000259" key="9">
    <source>
        <dbReference type="PROSITE" id="PS51545"/>
    </source>
</evidence>
<evidence type="ECO:0000259" key="11">
    <source>
        <dbReference type="PROSITE" id="PS51547"/>
    </source>
</evidence>
<dbReference type="GO" id="GO:0005886">
    <property type="term" value="C:plasma membrane"/>
    <property type="evidence" value="ECO:0007669"/>
    <property type="project" value="TreeGrafter"/>
</dbReference>
<dbReference type="InterPro" id="IPR016024">
    <property type="entry name" value="ARM-type_fold"/>
</dbReference>
<dbReference type="Gene3D" id="2.60.40.150">
    <property type="entry name" value="C2 domain"/>
    <property type="match status" value="1"/>
</dbReference>
<dbReference type="GO" id="GO:0016477">
    <property type="term" value="P:cell migration"/>
    <property type="evidence" value="ECO:0007669"/>
    <property type="project" value="TreeGrafter"/>
</dbReference>
<dbReference type="SUPFAM" id="SSF48371">
    <property type="entry name" value="ARM repeat"/>
    <property type="match status" value="1"/>
</dbReference>
<dbReference type="SUPFAM" id="SSF56112">
    <property type="entry name" value="Protein kinase-like (PK-like)"/>
    <property type="match status" value="1"/>
</dbReference>
<dbReference type="Gene3D" id="1.10.1070.11">
    <property type="entry name" value="Phosphatidylinositol 3-/4-kinase, catalytic domain"/>
    <property type="match status" value="1"/>
</dbReference>
<dbReference type="InterPro" id="IPR042236">
    <property type="entry name" value="PI3K_accessory_sf"/>
</dbReference>
<dbReference type="PROSITE" id="PS51545">
    <property type="entry name" value="PIK_HELICAL"/>
    <property type="match status" value="1"/>
</dbReference>
<dbReference type="InterPro" id="IPR000341">
    <property type="entry name" value="PI3K_Ras-bd_dom"/>
</dbReference>
<comment type="similarity">
    <text evidence="7">Belongs to the PI3/PI4-kinase family.</text>
</comment>
<dbReference type="Pfam" id="PF00792">
    <property type="entry name" value="PI3K_C2"/>
    <property type="match status" value="1"/>
</dbReference>
<dbReference type="GO" id="GO:0050920">
    <property type="term" value="P:regulation of chemotaxis"/>
    <property type="evidence" value="ECO:0007669"/>
    <property type="project" value="UniProtKB-ARBA"/>
</dbReference>
<dbReference type="GO" id="GO:0016303">
    <property type="term" value="F:1-phosphatidylinositol-3-kinase activity"/>
    <property type="evidence" value="ECO:0007669"/>
    <property type="project" value="UniProtKB-EC"/>
</dbReference>
<dbReference type="Pfam" id="PF00454">
    <property type="entry name" value="PI3_PI4_kinase"/>
    <property type="match status" value="1"/>
</dbReference>
<evidence type="ECO:0000256" key="5">
    <source>
        <dbReference type="ARBA" id="ARBA00022777"/>
    </source>
</evidence>
<dbReference type="FunFam" id="3.30.1010.10:FF:000008">
    <property type="entry name" value="Phosphatidylinositol 4,5-bisphosphate 3-kinase catalytic subunit gamma"/>
    <property type="match status" value="1"/>
</dbReference>
<dbReference type="RefSeq" id="XP_068355810.1">
    <property type="nucleotide sequence ID" value="XM_068507190.1"/>
</dbReference>
<dbReference type="InterPro" id="IPR035892">
    <property type="entry name" value="C2_domain_sf"/>
</dbReference>
<dbReference type="InterPro" id="IPR015433">
    <property type="entry name" value="PI3/4_kinase"/>
</dbReference>
<feature type="domain" description="PIK helical" evidence="9">
    <location>
        <begin position="903"/>
        <end position="1080"/>
    </location>
</feature>
<dbReference type="VEuPathDB" id="TrichDB:TRFO_30172"/>
<dbReference type="CDD" id="cd00891">
    <property type="entry name" value="PI3Kc"/>
    <property type="match status" value="1"/>
</dbReference>
<dbReference type="GO" id="GO:0005524">
    <property type="term" value="F:ATP binding"/>
    <property type="evidence" value="ECO:0007669"/>
    <property type="project" value="UniProtKB-KW"/>
</dbReference>
<dbReference type="PROSITE" id="PS51547">
    <property type="entry name" value="C2_PI3K"/>
    <property type="match status" value="1"/>
</dbReference>
<keyword evidence="13" id="KW-1185">Reference proteome</keyword>
<dbReference type="SMART" id="SM00146">
    <property type="entry name" value="PI3Kc"/>
    <property type="match status" value="1"/>
</dbReference>
<evidence type="ECO:0000259" key="8">
    <source>
        <dbReference type="PROSITE" id="PS50290"/>
    </source>
</evidence>
<evidence type="ECO:0000256" key="1">
    <source>
        <dbReference type="ARBA" id="ARBA00001498"/>
    </source>
</evidence>
<keyword evidence="5" id="KW-0418">Kinase</keyword>
<sequence>MTESFLRRATAPVFTKSEIFSVNVDRIDVILPNKRTFTVPVHDDIKGSQILANIRKYNVSSFVICRNPSSSAFYDVLYCDKDNEKIAKMINLTTPFEDSLLSTLFISNRTILSRKQRMAFNVFQLSEFIKLLEIQELNFRASKYFSKSREYDIKVQLPSKLVVEISIKSDKKIHYITKKLYQILIDLYGQDTIKSSRNYKFSTISGIFPSSKGIFKDEPELMSALKNQKMMCDRHMFVYQQKYGENKFDTAVNRYTHELDLSPFPDDDEMRRLNVSLSKVRAEVESERIKKLTQNPLLARMRISESEPPLTAYFQKIKEAEKSGNKGKDQYLTYISMKAELRSGGIDSEATGLSIRVPYETTASQAIKMLLDKLKRMSIRKSTIRKDSDDISDFKDDSLYSSPLSSLVEDSSVDKTTPFLSKGLENVLSMPVANNEPLNLDIPFTSTPSNDNLLNPGKRMNISYNNTKAKHATANDIFPKFDLGIPSFPSDDDFSNFIPESIAKSSIPFLPKLMSIPLSSIKLPPPVFFDEVSDPIKRNSQAVISKPNLTLIESQEAQKKLRSRKSEYQPKKSSVAQKNILNPTSECNIDKEKIKPVKIGDNKDIMETKKGIVIIESSPHDKHQNEIPKDNIKDEKQCTINDVVPVYNPEDYVLILRGMDEVLAGDTPLVYFVSVRQFLLSTKHILDLLLVEKKTVVASILSKEMSQNFDAEDSEKSSAFSSIDIIQAPELDSLMGNSPCLPHLTITEPFSIFISNCFNVVTEKPSKKFCIRTSLINGTTELCKSEYTKSICGTSTLLFNELLTLKLPIASLPRTARISITLYNNTKKVKMPLATINFPVFTYNGWMNHDIFTKKMWKDRDMDYFLTTCESNEKNPIFITFKLPIFHYPVAFIYLPPLSKSSIKGTISVPKSSLDKINELKKKDATYELTNKDKNLLWKHRDLICQFASLLPHMLASIDYSNPKQVLEIPLILKKWIKPSPTEAMTLLDAKFADHSIREYAVNCLESFSDNEIMLYMLQLVQALKYELYADSPLARFLIKRGLSEPKFLGHQLFWQLISEAHLSYIRERFSAILVNFVYGVGSYRDELIKGYKFTQQLVELNQKLCNLKYNEATQPFREALKQMEIPKEFHLPMDPRLIVDNFIIDQCKVMNSKKKPFFLTFNNAAPFASEPVQTLFKVGDDLRQDQLTLQVMKVMEHLWRQHGYDYHMKCYGVLPTGFNQGFIEVVPNAMTEAAIQQERGTFSGVFDKETYINYLKKHNMSSVGYQMARNNFRLSSAGYAVATCVLGIADRHPGNIMVQQDGHFFHIDFGHFLGNFKTKLGYQREKAPFHFSEAAAFVLDDVDSDTFKQFEKDAGNAFNILRHNSRLLITLFMLMLGTGIPELQKPKDIEYLKNMLFLDINDDDESSQAFAKLTKESLASTRTKLNNLFHNIKTG</sequence>
<dbReference type="CDD" id="cd08380">
    <property type="entry name" value="C2_PI3K_like"/>
    <property type="match status" value="1"/>
</dbReference>
<dbReference type="PROSITE" id="PS51546">
    <property type="entry name" value="PI3K_RBD"/>
    <property type="match status" value="1"/>
</dbReference>
<dbReference type="PANTHER" id="PTHR10048">
    <property type="entry name" value="PHOSPHATIDYLINOSITOL KINASE"/>
    <property type="match status" value="1"/>
</dbReference>
<dbReference type="EMBL" id="MLAK01000858">
    <property type="protein sequence ID" value="OHT02674.1"/>
    <property type="molecule type" value="Genomic_DNA"/>
</dbReference>
<dbReference type="FunFam" id="1.10.1070.11:FF:000001">
    <property type="entry name" value="Phosphatidylinositol 4,5-bisphosphate 3-kinase catalytic subunit"/>
    <property type="match status" value="1"/>
</dbReference>
<dbReference type="OrthoDB" id="67688at2759"/>
<feature type="domain" description="C2 PI3K-type" evidence="11">
    <location>
        <begin position="746"/>
        <end position="889"/>
    </location>
</feature>
<feature type="domain" description="PI3K/PI4K catalytic" evidence="8">
    <location>
        <begin position="1144"/>
        <end position="1422"/>
    </location>
</feature>
<dbReference type="EC" id="2.7.1.137" evidence="2"/>
<dbReference type="Gene3D" id="3.30.1010.10">
    <property type="entry name" value="Phosphatidylinositol 3-kinase Catalytic Subunit, Chain A, domain 4"/>
    <property type="match status" value="1"/>
</dbReference>
<dbReference type="SMART" id="SM00145">
    <property type="entry name" value="PI3Ka"/>
    <property type="match status" value="1"/>
</dbReference>
<dbReference type="Proteomes" id="UP000179807">
    <property type="component" value="Unassembled WGS sequence"/>
</dbReference>
<dbReference type="PROSITE" id="PS00915">
    <property type="entry name" value="PI3_4_KINASE_1"/>
    <property type="match status" value="1"/>
</dbReference>
<dbReference type="GO" id="GO:0005942">
    <property type="term" value="C:phosphatidylinositol 3-kinase complex"/>
    <property type="evidence" value="ECO:0007669"/>
    <property type="project" value="TreeGrafter"/>
</dbReference>
<dbReference type="SUPFAM" id="SSF49562">
    <property type="entry name" value="C2 domain (Calcium/lipid-binding domain, CaLB)"/>
    <property type="match status" value="1"/>
</dbReference>
<gene>
    <name evidence="12" type="ORF">TRFO_30172</name>
</gene>
<comment type="caution">
    <text evidence="12">The sequence shown here is derived from an EMBL/GenBank/DDBJ whole genome shotgun (WGS) entry which is preliminary data.</text>
</comment>
<dbReference type="InterPro" id="IPR035448">
    <property type="entry name" value="PI3Kc"/>
</dbReference>
<evidence type="ECO:0000256" key="6">
    <source>
        <dbReference type="ARBA" id="ARBA00022840"/>
    </source>
</evidence>
<evidence type="ECO:0000256" key="4">
    <source>
        <dbReference type="ARBA" id="ARBA00022741"/>
    </source>
</evidence>
<dbReference type="InterPro" id="IPR000403">
    <property type="entry name" value="PI3/4_kinase_cat_dom"/>
</dbReference>
<dbReference type="GO" id="GO:0032060">
    <property type="term" value="P:bleb assembly"/>
    <property type="evidence" value="ECO:0007669"/>
    <property type="project" value="UniProtKB-ARBA"/>
</dbReference>
<evidence type="ECO:0000256" key="3">
    <source>
        <dbReference type="ARBA" id="ARBA00022679"/>
    </source>
</evidence>
<proteinExistence type="inferred from homology"/>
<accession>A0A1J4JVC6</accession>
<dbReference type="InterPro" id="IPR002420">
    <property type="entry name" value="PI3K-type_C2_dom"/>
</dbReference>
<dbReference type="Gene3D" id="3.10.20.770">
    <property type="match status" value="2"/>
</dbReference>
<keyword evidence="3" id="KW-0808">Transferase</keyword>
<keyword evidence="6" id="KW-0067">ATP-binding</keyword>
<dbReference type="PANTHER" id="PTHR10048:SF14">
    <property type="entry name" value="LD28067P"/>
    <property type="match status" value="1"/>
</dbReference>
<dbReference type="InterPro" id="IPR029071">
    <property type="entry name" value="Ubiquitin-like_domsf"/>
</dbReference>
<dbReference type="GO" id="GO:0005737">
    <property type="term" value="C:cytoplasm"/>
    <property type="evidence" value="ECO:0007669"/>
    <property type="project" value="TreeGrafter"/>
</dbReference>
<dbReference type="PROSITE" id="PS50290">
    <property type="entry name" value="PI3_4_KINASE_3"/>
    <property type="match status" value="1"/>
</dbReference>
<dbReference type="SUPFAM" id="SSF54236">
    <property type="entry name" value="Ubiquitin-like"/>
    <property type="match status" value="1"/>
</dbReference>
<dbReference type="InterPro" id="IPR011009">
    <property type="entry name" value="Kinase-like_dom_sf"/>
</dbReference>
<dbReference type="GeneID" id="94841894"/>
<evidence type="ECO:0000313" key="13">
    <source>
        <dbReference type="Proteomes" id="UP000179807"/>
    </source>
</evidence>
<evidence type="ECO:0000313" key="12">
    <source>
        <dbReference type="EMBL" id="OHT02674.1"/>
    </source>
</evidence>
<evidence type="ECO:0000259" key="10">
    <source>
        <dbReference type="PROSITE" id="PS51546"/>
    </source>
</evidence>
<dbReference type="InterPro" id="IPR018936">
    <property type="entry name" value="PI3/4_kinase_CS"/>
</dbReference>
<feature type="domain" description="PI3K-RBD" evidence="10">
    <location>
        <begin position="584"/>
        <end position="691"/>
    </location>
</feature>
<dbReference type="InterPro" id="IPR001263">
    <property type="entry name" value="PI3K_accessory_dom"/>
</dbReference>
<dbReference type="GO" id="GO:0035005">
    <property type="term" value="F:1-phosphatidylinositol-4-phosphate 3-kinase activity"/>
    <property type="evidence" value="ECO:0007669"/>
    <property type="project" value="TreeGrafter"/>
</dbReference>
<name>A0A1J4JVC6_9EUKA</name>
<organism evidence="12 13">
    <name type="scientific">Tritrichomonas foetus</name>
    <dbReference type="NCBI Taxonomy" id="1144522"/>
    <lineage>
        <taxon>Eukaryota</taxon>
        <taxon>Metamonada</taxon>
        <taxon>Parabasalia</taxon>
        <taxon>Tritrichomonadida</taxon>
        <taxon>Tritrichomonadidae</taxon>
        <taxon>Tritrichomonas</taxon>
    </lineage>
</organism>
<dbReference type="InterPro" id="IPR036940">
    <property type="entry name" value="PI3/4_kinase_cat_sf"/>
</dbReference>
<keyword evidence="4" id="KW-0547">Nucleotide-binding</keyword>
<comment type="catalytic activity">
    <reaction evidence="1">
        <text>a 1,2-diacyl-sn-glycero-3-phospho-(1D-myo-inositol) + ATP = a 1,2-diacyl-sn-glycero-3-phospho-(1D-myo-inositol-3-phosphate) + ADP + H(+)</text>
        <dbReference type="Rhea" id="RHEA:12709"/>
        <dbReference type="ChEBI" id="CHEBI:15378"/>
        <dbReference type="ChEBI" id="CHEBI:30616"/>
        <dbReference type="ChEBI" id="CHEBI:57880"/>
        <dbReference type="ChEBI" id="CHEBI:58088"/>
        <dbReference type="ChEBI" id="CHEBI:456216"/>
        <dbReference type="EC" id="2.7.1.137"/>
    </reaction>
</comment>
<evidence type="ECO:0000256" key="7">
    <source>
        <dbReference type="PROSITE-ProRule" id="PRU00880"/>
    </source>
</evidence>
<dbReference type="GO" id="GO:0043491">
    <property type="term" value="P:phosphatidylinositol 3-kinase/protein kinase B signal transduction"/>
    <property type="evidence" value="ECO:0007669"/>
    <property type="project" value="TreeGrafter"/>
</dbReference>
<protein>
    <recommendedName>
        <fullName evidence="2">phosphatidylinositol 3-kinase</fullName>
        <ecNumber evidence="2">2.7.1.137</ecNumber>
    </recommendedName>
</protein>
<evidence type="ECO:0000256" key="2">
    <source>
        <dbReference type="ARBA" id="ARBA00012073"/>
    </source>
</evidence>
<reference evidence="12" key="1">
    <citation type="submission" date="2016-10" db="EMBL/GenBank/DDBJ databases">
        <authorList>
            <person name="Benchimol M."/>
            <person name="Almeida L.G."/>
            <person name="Vasconcelos A.T."/>
            <person name="Perreira-Neves A."/>
            <person name="Rosa I.A."/>
            <person name="Tasca T."/>
            <person name="Bogo M.R."/>
            <person name="de Souza W."/>
        </authorList>
    </citation>
    <scope>NUCLEOTIDE SEQUENCE [LARGE SCALE GENOMIC DNA]</scope>
    <source>
        <strain evidence="12">K</strain>
    </source>
</reference>